<comment type="caution">
    <text evidence="16">Lacks conserved residue(s) required for the propagation of feature annotation.</text>
</comment>
<dbReference type="Gene3D" id="1.25.10.20">
    <property type="entry name" value="Vitellinogen, superhelical"/>
    <property type="match status" value="1"/>
</dbReference>
<evidence type="ECO:0000256" key="4">
    <source>
        <dbReference type="ARBA" id="ARBA00022448"/>
    </source>
</evidence>
<dbReference type="FunFam" id="3.30.200.20:FF:000141">
    <property type="entry name" value="Non-specific serine/threonine protein kinase"/>
    <property type="match status" value="1"/>
</dbReference>
<evidence type="ECO:0000256" key="6">
    <source>
        <dbReference type="ARBA" id="ARBA00022527"/>
    </source>
</evidence>
<dbReference type="GO" id="GO:0042953">
    <property type="term" value="P:lipoprotein transport"/>
    <property type="evidence" value="ECO:0007669"/>
    <property type="project" value="TreeGrafter"/>
</dbReference>
<feature type="compositionally biased region" description="Polar residues" evidence="18">
    <location>
        <begin position="3300"/>
        <end position="3313"/>
    </location>
</feature>
<keyword evidence="14" id="KW-0445">Lipid transport</keyword>
<dbReference type="SMART" id="SM00638">
    <property type="entry name" value="LPD_N"/>
    <property type="match status" value="1"/>
</dbReference>
<dbReference type="STRING" id="84645.A0A498NTD0"/>
<dbReference type="GO" id="GO:0046872">
    <property type="term" value="F:metal ion binding"/>
    <property type="evidence" value="ECO:0007669"/>
    <property type="project" value="UniProtKB-KW"/>
</dbReference>
<dbReference type="Gene3D" id="1.10.510.10">
    <property type="entry name" value="Transferase(Phosphotransferase) domain 1"/>
    <property type="match status" value="2"/>
</dbReference>
<dbReference type="GO" id="GO:0004674">
    <property type="term" value="F:protein serine/threonine kinase activity"/>
    <property type="evidence" value="ECO:0007669"/>
    <property type="project" value="UniProtKB-KW"/>
</dbReference>
<dbReference type="InterPro" id="IPR035066">
    <property type="entry name" value="STKc_PAK6"/>
</dbReference>
<dbReference type="InterPro" id="IPR033923">
    <property type="entry name" value="PAK_BD"/>
</dbReference>
<dbReference type="InterPro" id="IPR015819">
    <property type="entry name" value="Lipid_transp_b-sht_shell"/>
</dbReference>
<dbReference type="Pfam" id="PF09172">
    <property type="entry name" value="Vit_open_b-sht"/>
    <property type="match status" value="1"/>
</dbReference>
<dbReference type="GO" id="GO:0034362">
    <property type="term" value="C:low-density lipoprotein particle"/>
    <property type="evidence" value="ECO:0007669"/>
    <property type="project" value="TreeGrafter"/>
</dbReference>
<evidence type="ECO:0000256" key="16">
    <source>
        <dbReference type="PROSITE-ProRule" id="PRU00557"/>
    </source>
</evidence>
<feature type="compositionally biased region" description="Low complexity" evidence="18">
    <location>
        <begin position="3375"/>
        <end position="3387"/>
    </location>
</feature>
<evidence type="ECO:0000256" key="10">
    <source>
        <dbReference type="ARBA" id="ARBA00022741"/>
    </source>
</evidence>
<dbReference type="PANTHER" id="PTHR13769:SF5">
    <property type="entry name" value="APOLIPOPROTEIN B-100-RELATED"/>
    <property type="match status" value="1"/>
</dbReference>
<dbReference type="InterPro" id="IPR036936">
    <property type="entry name" value="CRIB_dom_sf"/>
</dbReference>
<dbReference type="FunFam" id="1.10.510.10:FF:000768">
    <property type="entry name" value="Non-specific serine/threonine protein kinase"/>
    <property type="match status" value="1"/>
</dbReference>
<dbReference type="GO" id="GO:0042632">
    <property type="term" value="P:cholesterol homeostasis"/>
    <property type="evidence" value="ECO:0007669"/>
    <property type="project" value="TreeGrafter"/>
</dbReference>
<evidence type="ECO:0000256" key="18">
    <source>
        <dbReference type="SAM" id="MobiDB-lite"/>
    </source>
</evidence>
<comment type="cofactor">
    <cofactor evidence="1">
        <name>Mg(2+)</name>
        <dbReference type="ChEBI" id="CHEBI:18420"/>
    </cofactor>
</comment>
<evidence type="ECO:0000313" key="24">
    <source>
        <dbReference type="Proteomes" id="UP000290572"/>
    </source>
</evidence>
<evidence type="ECO:0000256" key="8">
    <source>
        <dbReference type="ARBA" id="ARBA00022723"/>
    </source>
</evidence>
<evidence type="ECO:0007829" key="25">
    <source>
        <dbReference type="PeptideAtlas" id="A0A498NTD0"/>
    </source>
</evidence>
<dbReference type="Gene3D" id="2.30.230.10">
    <property type="entry name" value="Lipovitellin, beta-sheet shell regions, chain A"/>
    <property type="match status" value="1"/>
</dbReference>
<evidence type="ECO:0000259" key="20">
    <source>
        <dbReference type="PROSITE" id="PS50011"/>
    </source>
</evidence>
<dbReference type="GO" id="GO:0005524">
    <property type="term" value="F:ATP binding"/>
    <property type="evidence" value="ECO:0007669"/>
    <property type="project" value="UniProtKB-UniRule"/>
</dbReference>
<dbReference type="PROSITE" id="PS50011">
    <property type="entry name" value="PROTEIN_KINASE_DOM"/>
    <property type="match status" value="1"/>
</dbReference>
<evidence type="ECO:0000256" key="14">
    <source>
        <dbReference type="ARBA" id="ARBA00023055"/>
    </source>
</evidence>
<dbReference type="Pfam" id="PF01347">
    <property type="entry name" value="Vitellogenin_N"/>
    <property type="match status" value="1"/>
</dbReference>
<feature type="domain" description="Protein kinase" evidence="20">
    <location>
        <begin position="3425"/>
        <end position="3676"/>
    </location>
</feature>
<protein>
    <recommendedName>
        <fullName evidence="3">non-specific serine/threonine protein kinase</fullName>
        <ecNumber evidence="3">2.7.11.1</ecNumber>
    </recommendedName>
</protein>
<keyword evidence="24" id="KW-1185">Reference proteome</keyword>
<evidence type="ECO:0000256" key="7">
    <source>
        <dbReference type="ARBA" id="ARBA00022679"/>
    </source>
</evidence>
<keyword evidence="10 17" id="KW-0547">Nucleotide-binding</keyword>
<keyword evidence="9 19" id="KW-0732">Signal</keyword>
<dbReference type="GO" id="GO:0050750">
    <property type="term" value="F:low-density lipoprotein particle receptor binding"/>
    <property type="evidence" value="ECO:0007669"/>
    <property type="project" value="TreeGrafter"/>
</dbReference>
<dbReference type="SUPFAM" id="SSF56112">
    <property type="entry name" value="Protein kinase-like (PK-like)"/>
    <property type="match status" value="2"/>
</dbReference>
<dbReference type="CDD" id="cd01093">
    <property type="entry name" value="CRIB_PAK_like"/>
    <property type="match status" value="1"/>
</dbReference>
<dbReference type="InterPro" id="IPR000095">
    <property type="entry name" value="CRIB_dom"/>
</dbReference>
<feature type="compositionally biased region" description="Polar residues" evidence="18">
    <location>
        <begin position="3149"/>
        <end position="3162"/>
    </location>
</feature>
<feature type="binding site" evidence="17">
    <location>
        <position position="3454"/>
    </location>
    <ligand>
        <name>ATP</name>
        <dbReference type="ChEBI" id="CHEBI:30616"/>
    </ligand>
</feature>
<proteinExistence type="evidence at protein level"/>
<dbReference type="InterPro" id="IPR000719">
    <property type="entry name" value="Prot_kinase_dom"/>
</dbReference>
<evidence type="ECO:0000256" key="19">
    <source>
        <dbReference type="SAM" id="SignalP"/>
    </source>
</evidence>
<evidence type="ECO:0000256" key="5">
    <source>
        <dbReference type="ARBA" id="ARBA00022525"/>
    </source>
</evidence>
<keyword evidence="25" id="KW-1267">Proteomics identification</keyword>
<sequence>MDDNKLCVLLLLTTITLSMAKRYKPFNKYKYFYKTESLNTLNEAVNGLEASCKVEIAVPGTCNYILRTTDCKLREATGVVADGNPVFETAATSEDFKTAMEKHPLKFTIDGNNDIKLFPEEDELINILNIKRGIISALAVPMLEEDGNKEMPTIYGLCKTDYAVKTCEDVTLNRDLSKCDKFIPIKDHTSPLALITSMHHPLAKLIRSNQSCNYKFNKEQHHMISGICTDKHILEPFSYKGRYEATSTGKQALDLLRVAKYKDRVFDHNVANMKPLYLDRSVDMSPIQDKDAALVVLKELSGLSKTNNGHKRAYLAHKLVAVIRKMEAETLTAAIPEALEISRPLTYQALLQCGTPECSSAIMQIFRTFDKSSVEIDAAVYGMGMISQSSRVLVKEMLAMAKFKPTKPIYYALSNAVRRLYETNGVTSEIQAVADYALEQIGDCTGDQEHIFLCLRVIGNMVVALGAARPALHSAVIQCINQPNASPSVQQAAIQVYRQVPVPVEGREVLMHAVLDRDASVQKRVAAYLILMKNPMPAELAQLAAAVHVEKNHQVKSFIISHITNILSSAESDLRQKVQEAFQGNEIAIIMESTKLSRYYRLGSLEGNTIFESSNELPREVMLELTLNAFGFDMDFIEIGMEGKGFEPIVEALFGDNGFFPDTVMKTTLYATNDMPAQLSEVLDNVLPLMTNDRKKRQATQNIVKEISHNFNKLIENLKARETPEAMVYLKLLGAELGYLDTKDGKMIHDLLKMIPTDFAKRLLSSVDNELFLHYIFMDNEFYLPTGAGFPLRVVLSGTFTPGIKGGLSFNPGMKEFAFMLSAGIEFAIEIGTHFPDYVLSGLEMHTNIYHESGLRAKLSMTNNQLKLSIPAPEPTELINVTFTVTLYPPVEVTEYTATINYAYEDEADKITFSVKAEGTPFEATNTVTLNRKQYTVSSELLIAPLQLYSKVSAKLKHDEKLTLELESDLKLPETTSVQTLILKLENEKIEAEFKSHVNSEIRRIIPNIISIETVHDVLAKSVVHLGVTAVPVFAFPERLFLDVEVAAKYLFGHPYYTITLPLPLGGKSTRDLNFPTTISIPNLIIPHLDLGFEAAIINIPEVSIPVSVSLSVPTLEMAEMSGKLSSNFYNLEAAVSAARDPAADPRYSAKVEVTGTSPIDLLSLKVEGSALLVEPTPANSLMANVKTVVRHKFVNAIISVEEEVKLADKLCLKSKSKVDVTTHIGVQISLEHNGMLEVDDDEISGSGNLEGSFEAGSVSGSGTLTQSVSLLRSRPEAKIDSSLKVDSTLLKARNSFALAIANGELTILSNTATTDNRLTNTANITFKEFQLALNSHTKAEAFGLKFQNMAETRAGIEAVSVKIETSADISEERVHSLFTGVLDTNGLAIHSDASAKLKGHTATHKANINLNKDGLSTRGTTSLRSSFTMEELRHTFEINYKNLGATAQCKTTGNIMGTRINHNTELEIARLSGKIKNHVRFNSMVFNVETNTHGTTTPLSFNFDASANGEKDIYLYGYGSCEFNAKVVLKVKPQSFAHSHEFKSSTLVEVDRFHIKSDFESKSDTLLIPSEQKTKVTVRAKVNNHAISQEISGSNTPARLGLEGSGKVRTNLFNTANTAFQDFVVSGFLKYDKRSTRHSVSLPFIDGLHQLPDNIRMTLVSMGDTLRNYINREGIASKIQNISQHVSDFVTNLNFESRAVQLKRALIARSQEYALKLENLVASQIDAFVSVIGNSLAEALDHLKELNVLEMLPKHFSTLILSIIEDVKIFLSSINTQSYTKLNEINSENKLDSQIPSISTALLVPSFGKLYGEVKFSSPVYNIRTSAEFKNTSERHPMFTAFVNSKGTSPKHSILHYNLDSTTHISMPEMSPVIVSETLTLKHIYLTSDQQVSLTLNRTNSSSFFLETSYKHQVNIPSQSLTGEVTLIQKAITFQDSAAITLTVENEGAGKFTLADFSEEVTHKSNLHFNMGLSTAKLTFTGHSDGRLLQMKMKVNADAVFLSHLEFNARVETQSPFINNSLLVASGNASFGNMSVEIKAEHNTELVGPISGVLSNAATVVTHPFAVYIGFQNNGNAKINLYETLSTTVDLQNDYTVIFNPDVHKISSVAFVSYNCYNYSHNFTANNNKAEMGIHAVVNSKASFEFLNAAEMFVPAIFKINRLNLNDNAGLWDDLTTNDQPIYLHADLVYQKSGFLSLLGNLVSEVYFKSSFLNLSANAGIYPKDYTMRISAETASVFQGLDSNLNGSTNLTTESGLQLASSLSLVNSHIGGNHDSTVTLENNFEAVLSAETVAKIHMTSFAVNATHQLSADTKAQPKAESNLKIKYAFDQQDSEAVGHGDAQNTLKLDATFSYITIESISQFTTSSTFRNGVTIMGTLDNEANISMKFNGLKSNLKITGNGCYGFTYYKLCFDVNDRLTLEGDLERVTLETAAPSQRSQTQEDGNVQIMYCKDLVYQGDEEFSLEELRAQRYYKAMSEKASHLNKLKQDLQLRIEQKQRLIQQRNVPAEKQQSGHEEASSSFQKSGGLCESAVVKSAPFSVYSEQEENRVVSSRSSVRREDGVNQTGSDTKLQKTETAKPFTVYDENTLTNKTSSSANRKSLKLPTLSLKGPKSKAELITDKDASISRSEEAIINGHWNKTLCRSPDDTCEFARAAQLASTPFAGVERPKVSESGLTENLSRAAPECTKTTNSNTPAEEKKLSPILEISQEWGGTSFPTLTHDPMKHLNEPEISRAVERPETLLEEVTESMDVCGLDVRSRLFNQADVTSFSNFQRKSGRLPDTCGNDDLDLGIQKRSSTVMFLQRLVKMDSSAVPWDFFICSRLMSRRSRDEADCDVQMCCRVYENGCMTFWRLPHGDTVQDLLAEPIAGKDASLLVILLLELVKEFHSCQVVHGGLKPESLYFYNSGIAALDFSNSVDLQLQTDVTTAQAFPSAQKYIQQGLLSPSASPYQVDLISVAEIVHMLLFNRPMKVTQENSVWSLDEGSGSQHRLGKSNVVAFIDLNRTRSNIDPVTTSLVLTVHQIFISEVPAPDLICDCLTLVTGRSQPQVVRMFQRKKKKKRLEISTPRNFEHRVHTSFDPVQGCFVGLPPQWQSVIETLKRPKPVVDPSRITKVQLKPQKSIVRGSFIGHEDYISAAIAQMSRLSVTSSNSLRRTSPSLRKRAQSLGRLGELAEGETQYEYEELNEANRRNGGPGSDWHARSRQVQSEIGSPRPESKNNINSNESRPRAKSMFMGQPALMPRDILLAPRTAREEPGIDQTDGKPNQRPVSCLYSAYSEKDGVRLNSEQPKMEAQRRPQSTYNFKVNSPSFPAISKPNGTSSPKPGHGITTSHQTSRRSSSDLISTAKTPGTPASVPPTQDSPSQPRPAPTGSPASPSGASSPTLRATQMPGSVPDSPKVTHEQFKAALQMVVDKGDPRSYLENFVKIGEGSTGVVCIAREKHSGRQVAVKMMDLRKQQRRELLFNEVVIMRDYRHKNVVEMYKSALVGEELWVIMEYLQGGALTNIVSETRLTEEQIATVCEAVLQALCYLHAQGVIHRDIKSDSILLTLDGRIKLSDFGFCAQISKDIPKRKSLVGTPYWMAPEVVSKTPYGTEVDMWSLGIMVVEMVDGEPPYFSETPIAAMKRLRDEPAPTARNISRISPVLRDFLDSMLTRDPLERASAADLLQHPFLLQAASPRCLVPLVEQYRKRMSRC</sequence>
<feature type="domain" description="Vitellogenin" evidence="22">
    <location>
        <begin position="23"/>
        <end position="641"/>
    </location>
</feature>
<keyword evidence="13" id="KW-0460">Magnesium</keyword>
<keyword evidence="23" id="KW-0449">Lipoprotein</keyword>
<feature type="chain" id="PRO_5019718522" description="non-specific serine/threonine protein kinase" evidence="19">
    <location>
        <begin position="21"/>
        <end position="3699"/>
    </location>
</feature>
<dbReference type="EC" id="2.7.11.1" evidence="3"/>
<keyword evidence="12 17" id="KW-0067">ATP-binding</keyword>
<feature type="region of interest" description="Disordered" evidence="18">
    <location>
        <begin position="3149"/>
        <end position="3175"/>
    </location>
</feature>
<keyword evidence="7" id="KW-0808">Transferase</keyword>
<dbReference type="Proteomes" id="UP000290572">
    <property type="component" value="Unassembled WGS sequence"/>
</dbReference>
<feature type="signal peptide" evidence="19">
    <location>
        <begin position="1"/>
        <end position="20"/>
    </location>
</feature>
<dbReference type="PANTHER" id="PTHR13769">
    <property type="entry name" value="APOLIPOPROTEIN B"/>
    <property type="match status" value="1"/>
</dbReference>
<keyword evidence="8" id="KW-0479">Metal-binding</keyword>
<dbReference type="PROSITE" id="PS51211">
    <property type="entry name" value="VITELLOGENIN"/>
    <property type="match status" value="1"/>
</dbReference>
<feature type="region of interest" description="Disordered" evidence="18">
    <location>
        <begin position="2505"/>
        <end position="2525"/>
    </location>
</feature>
<evidence type="ECO:0000256" key="3">
    <source>
        <dbReference type="ARBA" id="ARBA00012513"/>
    </source>
</evidence>
<evidence type="ECO:0000256" key="9">
    <source>
        <dbReference type="ARBA" id="ARBA00022729"/>
    </source>
</evidence>
<dbReference type="SUPFAM" id="SSF56968">
    <property type="entry name" value="Lipovitellin-phosvitin complex, beta-sheet shell regions"/>
    <property type="match status" value="2"/>
</dbReference>
<dbReference type="Gene3D" id="3.30.200.20">
    <property type="entry name" value="Phosphorylase Kinase, domain 1"/>
    <property type="match status" value="1"/>
</dbReference>
<feature type="domain" description="CRIB" evidence="21">
    <location>
        <begin position="3068"/>
        <end position="3081"/>
    </location>
</feature>
<dbReference type="PROSITE" id="PS00107">
    <property type="entry name" value="PROTEIN_KINASE_ATP"/>
    <property type="match status" value="1"/>
</dbReference>
<gene>
    <name evidence="23" type="ORF">ROHU_035957</name>
</gene>
<dbReference type="InterPro" id="IPR015255">
    <property type="entry name" value="Vitellinogen_open_b-sht"/>
</dbReference>
<dbReference type="InterPro" id="IPR052418">
    <property type="entry name" value="Apolipoprotein_B"/>
</dbReference>
<dbReference type="InterPro" id="IPR009454">
    <property type="entry name" value="Lipid_transpt_open_b-sht"/>
</dbReference>
<evidence type="ECO:0000256" key="15">
    <source>
        <dbReference type="ARBA" id="ARBA00023180"/>
    </source>
</evidence>
<dbReference type="GO" id="GO:0030301">
    <property type="term" value="P:cholesterol transport"/>
    <property type="evidence" value="ECO:0007669"/>
    <property type="project" value="TreeGrafter"/>
</dbReference>
<feature type="region of interest" description="Disordered" evidence="18">
    <location>
        <begin position="3190"/>
        <end position="3232"/>
    </location>
</feature>
<keyword evidence="4" id="KW-0813">Transport</keyword>
<dbReference type="EMBL" id="QBIY01011161">
    <property type="protein sequence ID" value="RXN34968.1"/>
    <property type="molecule type" value="Genomic_DNA"/>
</dbReference>
<evidence type="ECO:0000256" key="2">
    <source>
        <dbReference type="ARBA" id="ARBA00004613"/>
    </source>
</evidence>
<evidence type="ECO:0000256" key="13">
    <source>
        <dbReference type="ARBA" id="ARBA00022842"/>
    </source>
</evidence>
<evidence type="ECO:0000256" key="12">
    <source>
        <dbReference type="ARBA" id="ARBA00022840"/>
    </source>
</evidence>
<evidence type="ECO:0000256" key="11">
    <source>
        <dbReference type="ARBA" id="ARBA00022777"/>
    </source>
</evidence>
<evidence type="ECO:0000259" key="21">
    <source>
        <dbReference type="PROSITE" id="PS50108"/>
    </source>
</evidence>
<dbReference type="InterPro" id="IPR015816">
    <property type="entry name" value="Vitellinogen_b-sht_N"/>
</dbReference>
<keyword evidence="15" id="KW-0325">Glycoprotein</keyword>
<dbReference type="GO" id="GO:0006642">
    <property type="term" value="P:triglyceride mobilization"/>
    <property type="evidence" value="ECO:0007669"/>
    <property type="project" value="TreeGrafter"/>
</dbReference>
<dbReference type="SMART" id="SM00285">
    <property type="entry name" value="PBD"/>
    <property type="match status" value="1"/>
</dbReference>
<reference evidence="23 24" key="1">
    <citation type="submission" date="2018-03" db="EMBL/GenBank/DDBJ databases">
        <title>Draft genome sequence of Rohu Carp (Labeo rohita).</title>
        <authorList>
            <person name="Das P."/>
            <person name="Kushwaha B."/>
            <person name="Joshi C.G."/>
            <person name="Kumar D."/>
            <person name="Nagpure N.S."/>
            <person name="Sahoo L."/>
            <person name="Das S.P."/>
            <person name="Bit A."/>
            <person name="Patnaik S."/>
            <person name="Meher P.K."/>
            <person name="Jayasankar P."/>
            <person name="Koringa P.G."/>
            <person name="Patel N.V."/>
            <person name="Hinsu A.T."/>
            <person name="Kumar R."/>
            <person name="Pandey M."/>
            <person name="Agarwal S."/>
            <person name="Srivastava S."/>
            <person name="Singh M."/>
            <person name="Iquebal M.A."/>
            <person name="Jaiswal S."/>
            <person name="Angadi U.B."/>
            <person name="Kumar N."/>
            <person name="Raza M."/>
            <person name="Shah T.M."/>
            <person name="Rai A."/>
            <person name="Jena J.K."/>
        </authorList>
    </citation>
    <scope>NUCLEOTIDE SEQUENCE [LARGE SCALE GENOMIC DNA]</scope>
    <source>
        <strain evidence="23">DASCIFA01</strain>
        <tissue evidence="23">Testis</tissue>
    </source>
</reference>
<dbReference type="Pfam" id="PF00786">
    <property type="entry name" value="PBD"/>
    <property type="match status" value="1"/>
</dbReference>
<dbReference type="GO" id="GO:0120020">
    <property type="term" value="F:cholesterol transfer activity"/>
    <property type="evidence" value="ECO:0007669"/>
    <property type="project" value="TreeGrafter"/>
</dbReference>
<dbReference type="SMART" id="SM01169">
    <property type="entry name" value="DUF1943"/>
    <property type="match status" value="1"/>
</dbReference>
<feature type="region of interest" description="Disordered" evidence="18">
    <location>
        <begin position="2547"/>
        <end position="2577"/>
    </location>
</feature>
<evidence type="ECO:0000313" key="23">
    <source>
        <dbReference type="EMBL" id="RXN34968.1"/>
    </source>
</evidence>
<dbReference type="GO" id="GO:0034361">
    <property type="term" value="C:very-low-density lipoprotein particle"/>
    <property type="evidence" value="ECO:0007669"/>
    <property type="project" value="TreeGrafter"/>
</dbReference>
<accession>A0A498NTD0</accession>
<evidence type="ECO:0000259" key="22">
    <source>
        <dbReference type="PROSITE" id="PS51211"/>
    </source>
</evidence>
<dbReference type="InterPro" id="IPR001747">
    <property type="entry name" value="Vitellogenin_N"/>
</dbReference>
<dbReference type="Gene3D" id="3.90.810.10">
    <property type="entry name" value="CRIB domain"/>
    <property type="match status" value="1"/>
</dbReference>
<dbReference type="PROSITE" id="PS50108">
    <property type="entry name" value="CRIB"/>
    <property type="match status" value="1"/>
</dbReference>
<dbReference type="InterPro" id="IPR011030">
    <property type="entry name" value="Lipovitellin_superhlx_dom"/>
</dbReference>
<evidence type="ECO:0000256" key="17">
    <source>
        <dbReference type="PROSITE-ProRule" id="PRU10141"/>
    </source>
</evidence>
<dbReference type="SUPFAM" id="SSF48431">
    <property type="entry name" value="Lipovitellin-phosvitin complex, superhelical domain"/>
    <property type="match status" value="1"/>
</dbReference>
<keyword evidence="11" id="KW-0418">Kinase</keyword>
<keyword evidence="5" id="KW-0964">Secreted</keyword>
<dbReference type="Pfam" id="PF06448">
    <property type="entry name" value="DUF1081"/>
    <property type="match status" value="1"/>
</dbReference>
<comment type="subcellular location">
    <subcellularLocation>
        <location evidence="2">Secreted</location>
    </subcellularLocation>
</comment>
<name>A0A498NTD0_LABRO</name>
<keyword evidence="6" id="KW-0723">Serine/threonine-protein kinase</keyword>
<feature type="region of interest" description="Disordered" evidence="18">
    <location>
        <begin position="3284"/>
        <end position="3402"/>
    </location>
</feature>
<evidence type="ECO:0000256" key="1">
    <source>
        <dbReference type="ARBA" id="ARBA00001946"/>
    </source>
</evidence>
<dbReference type="InterPro" id="IPR017441">
    <property type="entry name" value="Protein_kinase_ATP_BS"/>
</dbReference>
<comment type="caution">
    <text evidence="23">The sequence shown here is derived from an EMBL/GenBank/DDBJ whole genome shotgun (WGS) entry which is preliminary data.</text>
</comment>
<dbReference type="GO" id="GO:0034359">
    <property type="term" value="C:mature chylomicron"/>
    <property type="evidence" value="ECO:0007669"/>
    <property type="project" value="TreeGrafter"/>
</dbReference>
<dbReference type="InterPro" id="IPR011009">
    <property type="entry name" value="Kinase-like_dom_sf"/>
</dbReference>
<dbReference type="CDD" id="cd06659">
    <property type="entry name" value="STKc_PAK6"/>
    <property type="match status" value="1"/>
</dbReference>
<dbReference type="Pfam" id="PF00069">
    <property type="entry name" value="Pkinase"/>
    <property type="match status" value="1"/>
</dbReference>
<organism evidence="23 24">
    <name type="scientific">Labeo rohita</name>
    <name type="common">Indian major carp</name>
    <name type="synonym">Cyprinus rohita</name>
    <dbReference type="NCBI Taxonomy" id="84645"/>
    <lineage>
        <taxon>Eukaryota</taxon>
        <taxon>Metazoa</taxon>
        <taxon>Chordata</taxon>
        <taxon>Craniata</taxon>
        <taxon>Vertebrata</taxon>
        <taxon>Euteleostomi</taxon>
        <taxon>Actinopterygii</taxon>
        <taxon>Neopterygii</taxon>
        <taxon>Teleostei</taxon>
        <taxon>Ostariophysi</taxon>
        <taxon>Cypriniformes</taxon>
        <taxon>Cyprinidae</taxon>
        <taxon>Labeoninae</taxon>
        <taxon>Labeonini</taxon>
        <taxon>Labeo</taxon>
    </lineage>
</organism>